<dbReference type="AlphaFoldDB" id="A0A160P246"/>
<dbReference type="Proteomes" id="UP000217676">
    <property type="component" value="Chromosome"/>
</dbReference>
<evidence type="ECO:0000313" key="3">
    <source>
        <dbReference type="Proteomes" id="UP000217676"/>
    </source>
</evidence>
<gene>
    <name evidence="2" type="ORF">SLA_3562</name>
</gene>
<evidence type="ECO:0000313" key="2">
    <source>
        <dbReference type="EMBL" id="BAU84470.1"/>
    </source>
</evidence>
<keyword evidence="3" id="KW-1185">Reference proteome</keyword>
<reference evidence="2 3" key="1">
    <citation type="journal article" date="2016" name="Genome Announc.">
        <title>Complete Genome Sequence of Thiostrepton-Producing Streptomyces laurentii ATCC 31255.</title>
        <authorList>
            <person name="Doi K."/>
            <person name="Fujino Y."/>
            <person name="Nagayoshi Y."/>
            <person name="Ohshima T."/>
            <person name="Ogata S."/>
        </authorList>
    </citation>
    <scope>NUCLEOTIDE SEQUENCE [LARGE SCALE GENOMIC DNA]</scope>
    <source>
        <strain evidence="2 3">ATCC 31255</strain>
    </source>
</reference>
<evidence type="ECO:0000256" key="1">
    <source>
        <dbReference type="SAM" id="Phobius"/>
    </source>
</evidence>
<feature type="transmembrane region" description="Helical" evidence="1">
    <location>
        <begin position="205"/>
        <end position="223"/>
    </location>
</feature>
<feature type="transmembrane region" description="Helical" evidence="1">
    <location>
        <begin position="91"/>
        <end position="108"/>
    </location>
</feature>
<keyword evidence="1" id="KW-0472">Membrane</keyword>
<keyword evidence="1" id="KW-1133">Transmembrane helix</keyword>
<feature type="transmembrane region" description="Helical" evidence="1">
    <location>
        <begin position="20"/>
        <end position="39"/>
    </location>
</feature>
<keyword evidence="1" id="KW-0812">Transmembrane</keyword>
<feature type="transmembrane region" description="Helical" evidence="1">
    <location>
        <begin position="59"/>
        <end position="84"/>
    </location>
</feature>
<feature type="transmembrane region" description="Helical" evidence="1">
    <location>
        <begin position="181"/>
        <end position="199"/>
    </location>
</feature>
<evidence type="ECO:0008006" key="4">
    <source>
        <dbReference type="Google" id="ProtNLM"/>
    </source>
</evidence>
<dbReference type="EMBL" id="AP017424">
    <property type="protein sequence ID" value="BAU84470.1"/>
    <property type="molecule type" value="Genomic_DNA"/>
</dbReference>
<sequence length="300" mass="31987">MLTTRPREGLVNRLRLRAFAAIPFVLALAVHLSLLATWYDRLPDPLATHFSGADGRPDGYTGLGTSVAVSTALLLAAGVCWVLWVRRAALWGAWATAGFTGSLLDLFLKSNLDAAEASEARFPLAMISLGFVIGGLAALVGLGLTRLVPKDPVPETDPDAAARIELGTHEVAGWSRTTSSLFLTVLALVFTVTGIGLLLLAPWPFALLGLLGLVIGASGLVLARVRVTVDRHGLTVTYTVFPAFRTRVPFDDITAVTARDINPLREYGGWGYRVRVHGPRSCCTPARRSSYGGRAAGTSR</sequence>
<accession>A0A160P246</accession>
<dbReference type="KEGG" id="slau:SLA_3562"/>
<protein>
    <recommendedName>
        <fullName evidence="4">DUF1648 domain-containing protein</fullName>
    </recommendedName>
</protein>
<feature type="transmembrane region" description="Helical" evidence="1">
    <location>
        <begin position="120"/>
        <end position="144"/>
    </location>
</feature>
<organism evidence="2 3">
    <name type="scientific">Streptomyces laurentii</name>
    <dbReference type="NCBI Taxonomy" id="39478"/>
    <lineage>
        <taxon>Bacteria</taxon>
        <taxon>Bacillati</taxon>
        <taxon>Actinomycetota</taxon>
        <taxon>Actinomycetes</taxon>
        <taxon>Kitasatosporales</taxon>
        <taxon>Streptomycetaceae</taxon>
        <taxon>Streptomyces</taxon>
    </lineage>
</organism>
<name>A0A160P246_STRLU</name>
<proteinExistence type="predicted"/>